<gene>
    <name evidence="1" type="ORF">J2X78_004191</name>
</gene>
<dbReference type="Proteomes" id="UP001246858">
    <property type="component" value="Unassembled WGS sequence"/>
</dbReference>
<protein>
    <submittedName>
        <fullName evidence="1">Uncharacterized protein</fullName>
    </submittedName>
</protein>
<comment type="caution">
    <text evidence="1">The sequence shown here is derived from an EMBL/GenBank/DDBJ whole genome shotgun (WGS) entry which is preliminary data.</text>
</comment>
<organism evidence="1 2">
    <name type="scientific">Pedobacter africanus</name>
    <dbReference type="NCBI Taxonomy" id="151894"/>
    <lineage>
        <taxon>Bacteria</taxon>
        <taxon>Pseudomonadati</taxon>
        <taxon>Bacteroidota</taxon>
        <taxon>Sphingobacteriia</taxon>
        <taxon>Sphingobacteriales</taxon>
        <taxon>Sphingobacteriaceae</taxon>
        <taxon>Pedobacter</taxon>
    </lineage>
</organism>
<evidence type="ECO:0000313" key="1">
    <source>
        <dbReference type="EMBL" id="MDR6785606.1"/>
    </source>
</evidence>
<dbReference type="EMBL" id="JAVDTF010000004">
    <property type="protein sequence ID" value="MDR6785606.1"/>
    <property type="molecule type" value="Genomic_DNA"/>
</dbReference>
<proteinExistence type="predicted"/>
<evidence type="ECO:0000313" key="2">
    <source>
        <dbReference type="Proteomes" id="UP001246858"/>
    </source>
</evidence>
<name>A0ACC6L294_9SPHI</name>
<sequence>MEANKSARNLLISGTFLSWYFGIVYFNGDMAFTTLNVISHGIPYIALIWFFEKKNYRKETGRTGQLQRLTFGKYGVLVFILTILLLAYLEEGLWDGFVWKEHPHVFSLFSALPQIEGNLLTLLIPLLALPQSTHYVLDGFIWRNKGRNT</sequence>
<reference evidence="1" key="1">
    <citation type="submission" date="2023-07" db="EMBL/GenBank/DDBJ databases">
        <title>Sorghum-associated microbial communities from plants grown in Nebraska, USA.</title>
        <authorList>
            <person name="Schachtman D."/>
        </authorList>
    </citation>
    <scope>NUCLEOTIDE SEQUENCE</scope>
    <source>
        <strain evidence="1">2697</strain>
    </source>
</reference>
<accession>A0ACC6L294</accession>
<keyword evidence="2" id="KW-1185">Reference proteome</keyword>